<evidence type="ECO:0000313" key="1">
    <source>
        <dbReference type="EMBL" id="NVN50293.1"/>
    </source>
</evidence>
<dbReference type="RefSeq" id="WP_178358659.1">
    <property type="nucleotide sequence ID" value="NZ_JABFYL010000023.1"/>
</dbReference>
<sequence>MSIIRVDLAHEFMFGDDVVLLAMDGAGVTTFADALKNAVQQGQSRLTHDGVTHHFFVRNGESVVELDGASVVWKFDPAKVSEVIDNLDSLSGNNRPGHQYVDISKPADTLVLSRDEYVRQ</sequence>
<name>A0A850PP47_9MYCO</name>
<accession>A0A850PP47</accession>
<keyword evidence="2" id="KW-1185">Reference proteome</keyword>
<dbReference type="AlphaFoldDB" id="A0A850PP47"/>
<protein>
    <submittedName>
        <fullName evidence="1">Uncharacterized protein</fullName>
    </submittedName>
</protein>
<dbReference type="EMBL" id="JABFYL010000023">
    <property type="protein sequence ID" value="NVN50293.1"/>
    <property type="molecule type" value="Genomic_DNA"/>
</dbReference>
<dbReference type="Proteomes" id="UP000570517">
    <property type="component" value="Unassembled WGS sequence"/>
</dbReference>
<organism evidence="1 2">
    <name type="scientific">Mycolicibacterium hippocampi</name>
    <dbReference type="NCBI Taxonomy" id="659824"/>
    <lineage>
        <taxon>Bacteria</taxon>
        <taxon>Bacillati</taxon>
        <taxon>Actinomycetota</taxon>
        <taxon>Actinomycetes</taxon>
        <taxon>Mycobacteriales</taxon>
        <taxon>Mycobacteriaceae</taxon>
        <taxon>Mycolicibacterium</taxon>
    </lineage>
</organism>
<gene>
    <name evidence="1" type="ORF">HLY00_1460</name>
</gene>
<comment type="caution">
    <text evidence="1">The sequence shown here is derived from an EMBL/GenBank/DDBJ whole genome shotgun (WGS) entry which is preliminary data.</text>
</comment>
<reference evidence="1 2" key="1">
    <citation type="submission" date="2020-05" db="EMBL/GenBank/DDBJ databases">
        <title>Draft genome sequence of Mycobacterium hippocampi DL, isolated from European seabass, Dicentrarchus labrax, reared in fish farms.</title>
        <authorList>
            <person name="Stathopoulou P."/>
            <person name="Asimakis E."/>
            <person name="Tzokas K."/>
            <person name="Batargias C."/>
            <person name="Tsiamis G."/>
        </authorList>
    </citation>
    <scope>NUCLEOTIDE SEQUENCE [LARGE SCALE GENOMIC DNA]</scope>
    <source>
        <strain evidence="1 2">DL</strain>
    </source>
</reference>
<proteinExistence type="predicted"/>
<evidence type="ECO:0000313" key="2">
    <source>
        <dbReference type="Proteomes" id="UP000570517"/>
    </source>
</evidence>